<sequence length="1120" mass="124114">MSDDGVSAGSDSQEYRRDTQSQFVPQEDDAEVLWEVIEITGEKSRFYKVRWAGLDPQTGKPWAQSWVAKRDCTDNLVAGWKRKQALKKKEEEAKANKRNSLASKKSRGSAVSRVSAVSSGSTASSFTTLRRNTRHASATTQASKPGKRTHSAIGGSDDEHLPVAEVLATPARSSKKRRLDVSGQEELRSLEVRRGGKTKRVSRETDEEDAIEQPPRRHVEPDGHAVQTTGRTPVKEEEESSEEEKRSPLANSHTAKSKKIARTNYPPTQRNFSASATHPAYVKYKSGKIASPKKRRSSQSTGSSPSSSSSDEVDAVIPHFSPRRYSPVISQQAMARLREFDQEMRETEEAAAAAAAEQTMDHMYEQFVDFNGVPSSSSVRVKSRHRASNGTSKAEDDSYRQGIVPETETEQSQSQSELISRLRPGSPPESPQAHNCQPQPSAESESEMPESPVSSSYASLEPPRTQPQSEPSGAPTVVPPEPHLRVSLKSKMKPRTGSSARLSSIDHDLVVTDLTELGVTIEVDQDEGQSQEVDGQSLQGEEKGSQKRPLAKVAPRSRSGTGALRPIPMISPSKFTPHLPKASSSSTVSGIGVRRLGATGQDDEHNAEEEALENMSSIEQFSSPEKGGPKRGSSAAALGDRGKGKARAKSSEAVAEASVTDNDDDDVDGADLNHIVRERGQVLAERARQEQKKRQCDVVGETNKRTLLDLLSADVKGKNRERREEKERQKMNRLRLGSAALEARQEKDREIERRKETERECDAVAWREEEESTQDVMAATRQWTIGVDSDMDMDVAFNPGPTAGHTAEGLIHSPSNQFLGSNDLGFVPIVPVTTSPRSEDFDQTLVLLEEKERENTALKDEIGFLRQDMVAATKASQSQTLRFKAELAEAQASLDTALASLAGGERTVADLARGKESAEKDREFFREQYTKASGFVTSVREENKELEQQVHIAKEQATAGVEMVKATFAARTKALEEDLKHWRRIATFMMEKDVRTNDDIRRRAAEEPELRLQCERLEEENLELRELYDSLQEDMQDRDAQVRDLEGRLKHMTGEVCRLDMELGNSEGLDRDEEDASASSTDMLYRCQWRSEGSNTVCDGLFPNIQELEDHMYQGGHLHV</sequence>
<feature type="coiled-coil region" evidence="1">
    <location>
        <begin position="1007"/>
        <end position="1048"/>
    </location>
</feature>
<feature type="region of interest" description="Disordered" evidence="2">
    <location>
        <begin position="1"/>
        <end position="24"/>
    </location>
</feature>
<organism evidence="3 4">
    <name type="scientific">Asterophora parasitica</name>
    <dbReference type="NCBI Taxonomy" id="117018"/>
    <lineage>
        <taxon>Eukaryota</taxon>
        <taxon>Fungi</taxon>
        <taxon>Dikarya</taxon>
        <taxon>Basidiomycota</taxon>
        <taxon>Agaricomycotina</taxon>
        <taxon>Agaricomycetes</taxon>
        <taxon>Agaricomycetidae</taxon>
        <taxon>Agaricales</taxon>
        <taxon>Tricholomatineae</taxon>
        <taxon>Lyophyllaceae</taxon>
        <taxon>Asterophora</taxon>
    </lineage>
</organism>
<reference evidence="3" key="2">
    <citation type="submission" date="2021-10" db="EMBL/GenBank/DDBJ databases">
        <title>Phylogenomics reveals ancestral predisposition of the termite-cultivated fungus Termitomyces towards a domesticated lifestyle.</title>
        <authorList>
            <person name="Auxier B."/>
            <person name="Grum-Grzhimaylo A."/>
            <person name="Cardenas M.E."/>
            <person name="Lodge J.D."/>
            <person name="Laessoe T."/>
            <person name="Pedersen O."/>
            <person name="Smith M.E."/>
            <person name="Kuyper T.W."/>
            <person name="Franco-Molano E.A."/>
            <person name="Baroni T.J."/>
            <person name="Aanen D.K."/>
        </authorList>
    </citation>
    <scope>NUCLEOTIDE SEQUENCE</scope>
    <source>
        <strain evidence="3">AP01</strain>
        <tissue evidence="3">Mycelium</tissue>
    </source>
</reference>
<accession>A0A9P7KE02</accession>
<dbReference type="AlphaFoldDB" id="A0A9P7KE02"/>
<name>A0A9P7KE02_9AGAR</name>
<feature type="coiled-coil region" evidence="1">
    <location>
        <begin position="708"/>
        <end position="760"/>
    </location>
</feature>
<feature type="compositionally biased region" description="Polar residues" evidence="2">
    <location>
        <begin position="265"/>
        <end position="276"/>
    </location>
</feature>
<feature type="region of interest" description="Disordered" evidence="2">
    <location>
        <begin position="521"/>
        <end position="670"/>
    </location>
</feature>
<keyword evidence="4" id="KW-1185">Reference proteome</keyword>
<feature type="coiled-coil region" evidence="1">
    <location>
        <begin position="330"/>
        <end position="357"/>
    </location>
</feature>
<proteinExistence type="predicted"/>
<reference evidence="3" key="1">
    <citation type="submission" date="2020-07" db="EMBL/GenBank/DDBJ databases">
        <authorList>
            <person name="Nieuwenhuis M."/>
            <person name="Van De Peppel L.J.J."/>
        </authorList>
    </citation>
    <scope>NUCLEOTIDE SEQUENCE</scope>
    <source>
        <strain evidence="3">AP01</strain>
        <tissue evidence="3">Mycelium</tissue>
    </source>
</reference>
<evidence type="ECO:0008006" key="5">
    <source>
        <dbReference type="Google" id="ProtNLM"/>
    </source>
</evidence>
<feature type="compositionally biased region" description="Low complexity" evidence="2">
    <location>
        <begin position="438"/>
        <end position="456"/>
    </location>
</feature>
<gene>
    <name evidence="3" type="ORF">DXG03_006343</name>
</gene>
<feature type="compositionally biased region" description="Polar residues" evidence="2">
    <location>
        <begin position="614"/>
        <end position="623"/>
    </location>
</feature>
<dbReference type="OrthoDB" id="3647690at2759"/>
<feature type="compositionally biased region" description="Low complexity" evidence="2">
    <location>
        <begin position="298"/>
        <end position="310"/>
    </location>
</feature>
<keyword evidence="1" id="KW-0175">Coiled coil</keyword>
<evidence type="ECO:0000313" key="4">
    <source>
        <dbReference type="Proteomes" id="UP000775547"/>
    </source>
</evidence>
<evidence type="ECO:0000256" key="1">
    <source>
        <dbReference type="SAM" id="Coils"/>
    </source>
</evidence>
<feature type="compositionally biased region" description="Polar residues" evidence="2">
    <location>
        <begin position="530"/>
        <end position="539"/>
    </location>
</feature>
<feature type="compositionally biased region" description="Basic and acidic residues" evidence="2">
    <location>
        <begin position="214"/>
        <end position="223"/>
    </location>
</feature>
<comment type="caution">
    <text evidence="3">The sequence shown here is derived from an EMBL/GenBank/DDBJ whole genome shotgun (WGS) entry which is preliminary data.</text>
</comment>
<feature type="coiled-coil region" evidence="1">
    <location>
        <begin position="841"/>
        <end position="868"/>
    </location>
</feature>
<feature type="compositionally biased region" description="Polar residues" evidence="2">
    <location>
        <begin position="126"/>
        <end position="143"/>
    </location>
</feature>
<feature type="region of interest" description="Disordered" evidence="2">
    <location>
        <begin position="84"/>
        <end position="326"/>
    </location>
</feature>
<protein>
    <recommendedName>
        <fullName evidence="5">Chromo domain-containing protein</fullName>
    </recommendedName>
</protein>
<dbReference type="Proteomes" id="UP000775547">
    <property type="component" value="Unassembled WGS sequence"/>
</dbReference>
<evidence type="ECO:0000256" key="2">
    <source>
        <dbReference type="SAM" id="MobiDB-lite"/>
    </source>
</evidence>
<feature type="region of interest" description="Disordered" evidence="2">
    <location>
        <begin position="372"/>
        <end position="505"/>
    </location>
</feature>
<dbReference type="EMBL" id="JABCKV010000041">
    <property type="protein sequence ID" value="KAG5645390.1"/>
    <property type="molecule type" value="Genomic_DNA"/>
</dbReference>
<evidence type="ECO:0000313" key="3">
    <source>
        <dbReference type="EMBL" id="KAG5645390.1"/>
    </source>
</evidence>
<feature type="compositionally biased region" description="Basic and acidic residues" evidence="2">
    <location>
        <begin position="185"/>
        <end position="194"/>
    </location>
</feature>
<feature type="compositionally biased region" description="Low complexity" evidence="2">
    <location>
        <begin position="108"/>
        <end position="125"/>
    </location>
</feature>